<accession>A0ABM8W3J5</accession>
<organism evidence="1 2">
    <name type="scientific">Gigaspora margarita</name>
    <dbReference type="NCBI Taxonomy" id="4874"/>
    <lineage>
        <taxon>Eukaryota</taxon>
        <taxon>Fungi</taxon>
        <taxon>Fungi incertae sedis</taxon>
        <taxon>Mucoromycota</taxon>
        <taxon>Glomeromycotina</taxon>
        <taxon>Glomeromycetes</taxon>
        <taxon>Diversisporales</taxon>
        <taxon>Gigasporaceae</taxon>
        <taxon>Gigaspora</taxon>
    </lineage>
</organism>
<evidence type="ECO:0000313" key="2">
    <source>
        <dbReference type="Proteomes" id="UP000789901"/>
    </source>
</evidence>
<protein>
    <submittedName>
        <fullName evidence="1">11529_t:CDS:1</fullName>
    </submittedName>
</protein>
<gene>
    <name evidence="1" type="ORF">GMARGA_LOCUS2910</name>
</gene>
<dbReference type="EMBL" id="CAJVQB010000978">
    <property type="protein sequence ID" value="CAG8515809.1"/>
    <property type="molecule type" value="Genomic_DNA"/>
</dbReference>
<dbReference type="Proteomes" id="UP000789901">
    <property type="component" value="Unassembled WGS sequence"/>
</dbReference>
<proteinExistence type="predicted"/>
<name>A0ABM8W3J5_GIGMA</name>
<reference evidence="1 2" key="1">
    <citation type="submission" date="2021-06" db="EMBL/GenBank/DDBJ databases">
        <authorList>
            <person name="Kallberg Y."/>
            <person name="Tangrot J."/>
            <person name="Rosling A."/>
        </authorList>
    </citation>
    <scope>NUCLEOTIDE SEQUENCE [LARGE SCALE GENOMIC DNA]</scope>
    <source>
        <strain evidence="1 2">120-4 pot B 10/14</strain>
    </source>
</reference>
<keyword evidence="2" id="KW-1185">Reference proteome</keyword>
<comment type="caution">
    <text evidence="1">The sequence shown here is derived from an EMBL/GenBank/DDBJ whole genome shotgun (WGS) entry which is preliminary data.</text>
</comment>
<sequence length="91" mass="10902">MLALVKDHNNHKNKFQILIYHPKPVEKVENIRNKASVMELKKHVKDVPLHGLINETPENPRRLHRQEWTVKIKVQNHHGIKMEKENTYQKD</sequence>
<evidence type="ECO:0000313" key="1">
    <source>
        <dbReference type="EMBL" id="CAG8515809.1"/>
    </source>
</evidence>